<dbReference type="InterPro" id="IPR009057">
    <property type="entry name" value="Homeodomain-like_sf"/>
</dbReference>
<evidence type="ECO:0000256" key="2">
    <source>
        <dbReference type="ARBA" id="ARBA00001947"/>
    </source>
</evidence>
<evidence type="ECO:0000256" key="7">
    <source>
        <dbReference type="ARBA" id="ARBA00023159"/>
    </source>
</evidence>
<dbReference type="Pfam" id="PF01035">
    <property type="entry name" value="DNA_binding_1"/>
    <property type="match status" value="1"/>
</dbReference>
<sequence length="340" mass="36129">MILDADECWTAALARDRSYDGRFVSGVLSTGIYCRPSCPARHPKRENVRFFTDGAAAREAGLRPCLRCSPDDVSRDERAVLAAITAIKAAGQPLALAELAGEAGYSAAHFQRVFKRHTGLSPAAFARALMAERAADALTEEGSVTDAIYAAGYSAPSRFYEGTQGRLGMTPSAWANGGKGATIHWAVVDTSLGRMLVAATAKGVCRLSFNEGREALEQRFPQAELVEGGAAFSALLDEVIAAVETPGDFGHIPIDVKGTAFQEAVWRELRKIPLGETRTYAELAAAVGKPKAVRAAGSANGSNHVSVLIPCHRVIRTGGGLGGYAWGLDIKRKLLEKESK</sequence>
<dbReference type="InterPro" id="IPR035451">
    <property type="entry name" value="Ada-like_dom_sf"/>
</dbReference>
<dbReference type="PROSITE" id="PS01124">
    <property type="entry name" value="HTH_ARAC_FAMILY_2"/>
    <property type="match status" value="1"/>
</dbReference>
<dbReference type="InterPro" id="IPR004026">
    <property type="entry name" value="Ada_DNA_repair_Zn-bd"/>
</dbReference>
<dbReference type="PIRSF" id="PIRSF000409">
    <property type="entry name" value="Ada"/>
    <property type="match status" value="1"/>
</dbReference>
<dbReference type="InterPro" id="IPR001497">
    <property type="entry name" value="MethylDNA_cys_MeTrfase_AS"/>
</dbReference>
<keyword evidence="13" id="KW-1185">Reference proteome</keyword>
<dbReference type="Pfam" id="PF12833">
    <property type="entry name" value="HTH_18"/>
    <property type="match status" value="1"/>
</dbReference>
<organism evidence="12 13">
    <name type="scientific">Novosphingobium aquiterrae</name>
    <dbReference type="NCBI Taxonomy" id="624388"/>
    <lineage>
        <taxon>Bacteria</taxon>
        <taxon>Pseudomonadati</taxon>
        <taxon>Pseudomonadota</taxon>
        <taxon>Alphaproteobacteria</taxon>
        <taxon>Sphingomonadales</taxon>
        <taxon>Sphingomonadaceae</taxon>
        <taxon>Novosphingobium</taxon>
    </lineage>
</organism>
<dbReference type="InterPro" id="IPR036631">
    <property type="entry name" value="MGMT_N_sf"/>
</dbReference>
<keyword evidence="4" id="KW-0808">Transferase</keyword>
<reference evidence="12 13" key="1">
    <citation type="submission" date="2024-09" db="EMBL/GenBank/DDBJ databases">
        <authorList>
            <person name="Sun Q."/>
            <person name="Mori K."/>
        </authorList>
    </citation>
    <scope>NUCLEOTIDE SEQUENCE [LARGE SCALE GENOMIC DNA]</scope>
    <source>
        <strain evidence="12 13">NCAIM B.02537</strain>
    </source>
</reference>
<evidence type="ECO:0000259" key="11">
    <source>
        <dbReference type="PROSITE" id="PS01124"/>
    </source>
</evidence>
<dbReference type="InterPro" id="IPR018060">
    <property type="entry name" value="HTH_AraC"/>
</dbReference>
<evidence type="ECO:0000313" key="12">
    <source>
        <dbReference type="EMBL" id="MFC0590629.1"/>
    </source>
</evidence>
<protein>
    <submittedName>
        <fullName evidence="12">Bifunctional transcriptional activator/DNA repair enzyme AdaA</fullName>
    </submittedName>
</protein>
<keyword evidence="9" id="KW-0234">DNA repair</keyword>
<dbReference type="Gene3D" id="1.10.10.10">
    <property type="entry name" value="Winged helix-like DNA-binding domain superfamily/Winged helix DNA-binding domain"/>
    <property type="match status" value="1"/>
</dbReference>
<keyword evidence="5" id="KW-0227">DNA damage</keyword>
<comment type="catalytic activity">
    <reaction evidence="10">
        <text>a 6-O-methyl-2'-deoxyguanosine in DNA + L-cysteinyl-[protein] = S-methyl-L-cysteinyl-[protein] + a 2'-deoxyguanosine in DNA</text>
        <dbReference type="Rhea" id="RHEA:24000"/>
        <dbReference type="Rhea" id="RHEA-COMP:10131"/>
        <dbReference type="Rhea" id="RHEA-COMP:10132"/>
        <dbReference type="Rhea" id="RHEA-COMP:11367"/>
        <dbReference type="Rhea" id="RHEA-COMP:11368"/>
        <dbReference type="ChEBI" id="CHEBI:29950"/>
        <dbReference type="ChEBI" id="CHEBI:82612"/>
        <dbReference type="ChEBI" id="CHEBI:85445"/>
        <dbReference type="ChEBI" id="CHEBI:85448"/>
        <dbReference type="EC" id="2.1.1.63"/>
    </reaction>
</comment>
<comment type="cofactor">
    <cofactor evidence="2">
        <name>Zn(2+)</name>
        <dbReference type="ChEBI" id="CHEBI:29105"/>
    </cofactor>
</comment>
<evidence type="ECO:0000256" key="3">
    <source>
        <dbReference type="ARBA" id="ARBA00022603"/>
    </source>
</evidence>
<dbReference type="SUPFAM" id="SSF46689">
    <property type="entry name" value="Homeodomain-like"/>
    <property type="match status" value="1"/>
</dbReference>
<dbReference type="RefSeq" id="WP_379482080.1">
    <property type="nucleotide sequence ID" value="NZ_JBHLTL010000011.1"/>
</dbReference>
<dbReference type="Gene3D" id="1.10.10.60">
    <property type="entry name" value="Homeodomain-like"/>
    <property type="match status" value="1"/>
</dbReference>
<keyword evidence="7" id="KW-0010">Activator</keyword>
<keyword evidence="6" id="KW-0805">Transcription regulation</keyword>
<dbReference type="Gene3D" id="3.30.160.70">
    <property type="entry name" value="Methylated DNA-protein cysteine methyltransferase domain"/>
    <property type="match status" value="1"/>
</dbReference>
<dbReference type="InterPro" id="IPR036217">
    <property type="entry name" value="MethylDNA_cys_MeTrfase_DNAb"/>
</dbReference>
<feature type="domain" description="HTH araC/xylS-type" evidence="11">
    <location>
        <begin position="78"/>
        <end position="177"/>
    </location>
</feature>
<dbReference type="SUPFAM" id="SSF46767">
    <property type="entry name" value="Methylated DNA-protein cysteine methyltransferase, C-terminal domain"/>
    <property type="match status" value="1"/>
</dbReference>
<accession>A0ABV6PLB0</accession>
<dbReference type="Proteomes" id="UP001589943">
    <property type="component" value="Unassembled WGS sequence"/>
</dbReference>
<dbReference type="PROSITE" id="PS00374">
    <property type="entry name" value="MGMT"/>
    <property type="match status" value="1"/>
</dbReference>
<dbReference type="PANTHER" id="PTHR10815">
    <property type="entry name" value="METHYLATED-DNA--PROTEIN-CYSTEINE METHYLTRANSFERASE"/>
    <property type="match status" value="1"/>
</dbReference>
<dbReference type="EMBL" id="JBHLTL010000011">
    <property type="protein sequence ID" value="MFC0590629.1"/>
    <property type="molecule type" value="Genomic_DNA"/>
</dbReference>
<comment type="catalytic activity">
    <reaction evidence="1">
        <text>a 4-O-methyl-thymidine in DNA + L-cysteinyl-[protein] = a thymidine in DNA + S-methyl-L-cysteinyl-[protein]</text>
        <dbReference type="Rhea" id="RHEA:53428"/>
        <dbReference type="Rhea" id="RHEA-COMP:10131"/>
        <dbReference type="Rhea" id="RHEA-COMP:10132"/>
        <dbReference type="Rhea" id="RHEA-COMP:13555"/>
        <dbReference type="Rhea" id="RHEA-COMP:13556"/>
        <dbReference type="ChEBI" id="CHEBI:29950"/>
        <dbReference type="ChEBI" id="CHEBI:82612"/>
        <dbReference type="ChEBI" id="CHEBI:137386"/>
        <dbReference type="ChEBI" id="CHEBI:137387"/>
        <dbReference type="EC" id="2.1.1.63"/>
    </reaction>
</comment>
<evidence type="ECO:0000256" key="4">
    <source>
        <dbReference type="ARBA" id="ARBA00022679"/>
    </source>
</evidence>
<dbReference type="SUPFAM" id="SSF53155">
    <property type="entry name" value="Methylated DNA-protein cysteine methyltransferase domain"/>
    <property type="match status" value="1"/>
</dbReference>
<dbReference type="InterPro" id="IPR036388">
    <property type="entry name" value="WH-like_DNA-bd_sf"/>
</dbReference>
<dbReference type="SUPFAM" id="SSF57884">
    <property type="entry name" value="Ada DNA repair protein, N-terminal domain (N-Ada 10)"/>
    <property type="match status" value="1"/>
</dbReference>
<dbReference type="SMART" id="SM00342">
    <property type="entry name" value="HTH_ARAC"/>
    <property type="match status" value="1"/>
</dbReference>
<dbReference type="Pfam" id="PF02805">
    <property type="entry name" value="Ada_Zn_binding"/>
    <property type="match status" value="1"/>
</dbReference>
<evidence type="ECO:0000256" key="5">
    <source>
        <dbReference type="ARBA" id="ARBA00022763"/>
    </source>
</evidence>
<evidence type="ECO:0000256" key="9">
    <source>
        <dbReference type="ARBA" id="ARBA00023204"/>
    </source>
</evidence>
<evidence type="ECO:0000313" key="13">
    <source>
        <dbReference type="Proteomes" id="UP001589943"/>
    </source>
</evidence>
<dbReference type="PANTHER" id="PTHR10815:SF14">
    <property type="entry name" value="BIFUNCTIONAL TRANSCRIPTIONAL ACTIVATOR_DNA REPAIR ENZYME ADA"/>
    <property type="match status" value="1"/>
</dbReference>
<evidence type="ECO:0000256" key="10">
    <source>
        <dbReference type="ARBA" id="ARBA00049348"/>
    </source>
</evidence>
<evidence type="ECO:0000256" key="6">
    <source>
        <dbReference type="ARBA" id="ARBA00023015"/>
    </source>
</evidence>
<keyword evidence="3" id="KW-0489">Methyltransferase</keyword>
<proteinExistence type="predicted"/>
<dbReference type="NCBIfam" id="TIGR00589">
    <property type="entry name" value="ogt"/>
    <property type="match status" value="1"/>
</dbReference>
<dbReference type="CDD" id="cd06445">
    <property type="entry name" value="ATase"/>
    <property type="match status" value="1"/>
</dbReference>
<dbReference type="InterPro" id="IPR016221">
    <property type="entry name" value="Bifunct_regulatory_prot_Ada"/>
</dbReference>
<gene>
    <name evidence="12" type="ORF">ACFFF7_14550</name>
</gene>
<comment type="caution">
    <text evidence="12">The sequence shown here is derived from an EMBL/GenBank/DDBJ whole genome shotgun (WGS) entry which is preliminary data.</text>
</comment>
<name>A0ABV6PLB0_9SPHN</name>
<dbReference type="InterPro" id="IPR014048">
    <property type="entry name" value="MethylDNA_cys_MeTrfase_DNA-bd"/>
</dbReference>
<evidence type="ECO:0000256" key="8">
    <source>
        <dbReference type="ARBA" id="ARBA00023163"/>
    </source>
</evidence>
<keyword evidence="8" id="KW-0804">Transcription</keyword>
<evidence type="ECO:0000256" key="1">
    <source>
        <dbReference type="ARBA" id="ARBA00001286"/>
    </source>
</evidence>
<dbReference type="Gene3D" id="3.40.10.10">
    <property type="entry name" value="DNA Methylphosphotriester Repair Domain"/>
    <property type="match status" value="1"/>
</dbReference>